<feature type="transmembrane region" description="Helical" evidence="13">
    <location>
        <begin position="1126"/>
        <end position="1149"/>
    </location>
</feature>
<keyword evidence="16" id="KW-1185">Reference proteome</keyword>
<dbReference type="AlphaFoldDB" id="A0A6A2ZS97"/>
<evidence type="ECO:0000256" key="6">
    <source>
        <dbReference type="ARBA" id="ARBA00022692"/>
    </source>
</evidence>
<comment type="subcellular location">
    <subcellularLocation>
        <location evidence="2">Endomembrane system</location>
        <topology evidence="2">Multi-pass membrane protein</topology>
    </subcellularLocation>
</comment>
<feature type="domain" description="Alpha-L-arabinofuranosidase C-terminal" evidence="14">
    <location>
        <begin position="210"/>
        <end position="371"/>
    </location>
</feature>
<dbReference type="PANTHER" id="PTHR31776:SF0">
    <property type="entry name" value="ALPHA-L-ARABINOFURANOSIDASE 1"/>
    <property type="match status" value="1"/>
</dbReference>
<keyword evidence="6 13" id="KW-0812">Transmembrane</keyword>
<evidence type="ECO:0000256" key="3">
    <source>
        <dbReference type="ARBA" id="ARBA00007186"/>
    </source>
</evidence>
<dbReference type="InterPro" id="IPR013780">
    <property type="entry name" value="Glyco_hydro_b"/>
</dbReference>
<gene>
    <name evidence="15" type="ORF">F3Y22_tig00110775pilonHSYRG00026</name>
</gene>
<evidence type="ECO:0000256" key="8">
    <source>
        <dbReference type="ARBA" id="ARBA00022801"/>
    </source>
</evidence>
<evidence type="ECO:0000313" key="16">
    <source>
        <dbReference type="Proteomes" id="UP000436088"/>
    </source>
</evidence>
<evidence type="ECO:0000256" key="1">
    <source>
        <dbReference type="ARBA" id="ARBA00001462"/>
    </source>
</evidence>
<keyword evidence="8" id="KW-0378">Hydrolase</keyword>
<feature type="region of interest" description="Disordered" evidence="12">
    <location>
        <begin position="736"/>
        <end position="775"/>
    </location>
</feature>
<accession>A0A6A2ZS97</accession>
<evidence type="ECO:0000256" key="13">
    <source>
        <dbReference type="SAM" id="Phobius"/>
    </source>
</evidence>
<evidence type="ECO:0000256" key="2">
    <source>
        <dbReference type="ARBA" id="ARBA00004127"/>
    </source>
</evidence>
<feature type="transmembrane region" description="Helical" evidence="13">
    <location>
        <begin position="964"/>
        <end position="985"/>
    </location>
</feature>
<dbReference type="EMBL" id="VEPZ02001105">
    <property type="protein sequence ID" value="KAE8694768.1"/>
    <property type="molecule type" value="Genomic_DNA"/>
</dbReference>
<dbReference type="SUPFAM" id="SSF51445">
    <property type="entry name" value="(Trans)glycosidases"/>
    <property type="match status" value="1"/>
</dbReference>
<comment type="similarity">
    <text evidence="4">Belongs to the DHHC palmitoyltransferase family.</text>
</comment>
<dbReference type="Gene3D" id="2.60.40.1180">
    <property type="entry name" value="Golgi alpha-mannosidase II"/>
    <property type="match status" value="1"/>
</dbReference>
<dbReference type="InterPro" id="IPR017853">
    <property type="entry name" value="GH"/>
</dbReference>
<keyword evidence="9 13" id="KW-1133">Transmembrane helix</keyword>
<keyword evidence="11" id="KW-0325">Glycoprotein</keyword>
<dbReference type="Proteomes" id="UP000436088">
    <property type="component" value="Unassembled WGS sequence"/>
</dbReference>
<evidence type="ECO:0000256" key="11">
    <source>
        <dbReference type="ARBA" id="ARBA00023180"/>
    </source>
</evidence>
<evidence type="ECO:0000256" key="9">
    <source>
        <dbReference type="ARBA" id="ARBA00022989"/>
    </source>
</evidence>
<dbReference type="SMART" id="SM00813">
    <property type="entry name" value="Alpha-L-AF_C"/>
    <property type="match status" value="1"/>
</dbReference>
<dbReference type="GO" id="GO:0046373">
    <property type="term" value="P:L-arabinose metabolic process"/>
    <property type="evidence" value="ECO:0007669"/>
    <property type="project" value="InterPro"/>
</dbReference>
<feature type="compositionally biased region" description="Basic and acidic residues" evidence="12">
    <location>
        <begin position="1243"/>
        <end position="1252"/>
    </location>
</feature>
<dbReference type="EC" id="3.2.1.55" evidence="5"/>
<reference evidence="15" key="1">
    <citation type="submission" date="2019-09" db="EMBL/GenBank/DDBJ databases">
        <title>Draft genome information of white flower Hibiscus syriacus.</title>
        <authorList>
            <person name="Kim Y.-M."/>
        </authorList>
    </citation>
    <scope>NUCLEOTIDE SEQUENCE [LARGE SCALE GENOMIC DNA]</scope>
    <source>
        <strain evidence="15">YM2019G1</strain>
    </source>
</reference>
<dbReference type="PANTHER" id="PTHR31776">
    <property type="entry name" value="ALPHA-L-ARABINOFURANOSIDASE 1"/>
    <property type="match status" value="1"/>
</dbReference>
<dbReference type="InterPro" id="IPR055235">
    <property type="entry name" value="ASD1_cat"/>
</dbReference>
<feature type="transmembrane region" description="Helical" evidence="13">
    <location>
        <begin position="1083"/>
        <end position="1106"/>
    </location>
</feature>
<comment type="caution">
    <text evidence="15">The sequence shown here is derived from an EMBL/GenBank/DDBJ whole genome shotgun (WGS) entry which is preliminary data.</text>
</comment>
<keyword evidence="7" id="KW-0732">Signal</keyword>
<evidence type="ECO:0000256" key="4">
    <source>
        <dbReference type="ARBA" id="ARBA00008574"/>
    </source>
</evidence>
<comment type="similarity">
    <text evidence="3">Belongs to the glycosyl hydrolase 51 family.</text>
</comment>
<keyword evidence="10 13" id="KW-0472">Membrane</keyword>
<dbReference type="InterPro" id="IPR010720">
    <property type="entry name" value="Alpha-L-AF_C"/>
</dbReference>
<sequence>MLFAGKQVLDLGKRDLGTSVTFGSTGLMMDLVTLSFFKWLSEDLGALPIWVFNNGISHNDEVDTSSVFPFVQEALDGISHNDEVDTFSVLPFVQEALDGIEFARGDSSSTWGALRAAMGHPEPFDLRYVAIGNEDCWKKNYRGNYLKFYDAIKRAYPDIKIISNCDGSSRPLNHPADLYDFHIYTSAKNLFSMSNQFDRTSRQGPKAFVSDYAVTGKDAGTGSLLAALAVAGFLIGLEKNSDVVQMASYAPLFVNSNDRRWNPDAIVFNSFEKDSSTSLVASAITWKNSEDGQTYIRIKAVNFGSNSVNLRISVGGLDPNSVKLSGSTKTILTSAKLMDENSFKEPKKVAPIQTQLEHADKEMSTLLLPHSFTSFDLLKESVTDMEGSENVGSGPISPVGIDRLVDKESNDLSYDTQEESGELGGYCPLSDDDDEVNSIRNNFKLVKRKIKNITLTTSDQEYVVNKGIEEVNEDSGNVDLGTTDHDEEDVGSYETDLDGDFVYKKIVLIWKYWQVTDMEGSENVGSGPISPVGINRLVDKESNDLSYDTQEESGDLGGYCPLSDDDDEINSIRNNFKLVKMKIKNNTLTTSDQEDVVNKGIEEVNEDSGNVDLGITDHDEEDVGSYETDLDGDFVYKKIGAWTWFLKNLQTDLNIGNGENVTLLNGMQKGLLEEVTFCLPNVEHRFCARHIYANWKKITKEVIFNYCFGLVARLQLKLFLNTMSTELENQVPPTTILTRTTSTPPFCTPTASTPPLSAPATTTTPASTPQAPPLSTTIAPQMRFMPTPTVQLPATSTPRKRKMTTNRIPLTHRDHVTTHRQRGRTIMQEIGIYKNEATILQILNPEIPSQVLISRPNTKSYVAKGCKVQVVPWVMHSIESTRSMRNSKSQIHDSSSIDTQPPRPKRVYQVWKGNNNFCCGGRVILGPDASSLFLTSFLIGCPAIAFCIKMAMHMKPQDTIFKHKILLGGLILTVLDLGFLFLTSFGDPGIIPRNAKPPECADDDDVCKSASFDWVNGKVNSLRLPRIKEVKLATGETVQVKFCETCLLYRTPRASHCSICNNCVQRFDHHCPWVGQCIGERNYTFFICFISSSTTLCIYVFTCSWVNILKQDCGFWTAVSRDVTSVILILYCFIVVWFVGGLTVFHFYLISTNQTTYESFRYRYDRKANPFNKGILRNFRQVLISRIPPSLNNFRAWTSEDDNGLSAIEDSVNGSKRNPDVPKLLHKVDFDGFDNNSASIPKNQDRTKFDIA</sequence>
<dbReference type="InterPro" id="IPR051563">
    <property type="entry name" value="Glycosyl_Hydrolase_51"/>
</dbReference>
<feature type="region of interest" description="Disordered" evidence="12">
    <location>
        <begin position="884"/>
        <end position="903"/>
    </location>
</feature>
<dbReference type="Gene3D" id="3.20.20.80">
    <property type="entry name" value="Glycosidases"/>
    <property type="match status" value="1"/>
</dbReference>
<dbReference type="InterPro" id="IPR001594">
    <property type="entry name" value="Palmitoyltrfase_DHHC"/>
</dbReference>
<organism evidence="15 16">
    <name type="scientific">Hibiscus syriacus</name>
    <name type="common">Rose of Sharon</name>
    <dbReference type="NCBI Taxonomy" id="106335"/>
    <lineage>
        <taxon>Eukaryota</taxon>
        <taxon>Viridiplantae</taxon>
        <taxon>Streptophyta</taxon>
        <taxon>Embryophyta</taxon>
        <taxon>Tracheophyta</taxon>
        <taxon>Spermatophyta</taxon>
        <taxon>Magnoliopsida</taxon>
        <taxon>eudicotyledons</taxon>
        <taxon>Gunneridae</taxon>
        <taxon>Pentapetalae</taxon>
        <taxon>rosids</taxon>
        <taxon>malvids</taxon>
        <taxon>Malvales</taxon>
        <taxon>Malvaceae</taxon>
        <taxon>Malvoideae</taxon>
        <taxon>Hibiscus</taxon>
    </lineage>
</organism>
<proteinExistence type="inferred from homology"/>
<comment type="catalytic activity">
    <reaction evidence="1">
        <text>Hydrolysis of terminal non-reducing alpha-L-arabinofuranoside residues in alpha-L-arabinosides.</text>
        <dbReference type="EC" id="3.2.1.55"/>
    </reaction>
</comment>
<evidence type="ECO:0000256" key="5">
    <source>
        <dbReference type="ARBA" id="ARBA00012670"/>
    </source>
</evidence>
<dbReference type="GO" id="GO:0016409">
    <property type="term" value="F:palmitoyltransferase activity"/>
    <property type="evidence" value="ECO:0007669"/>
    <property type="project" value="InterPro"/>
</dbReference>
<evidence type="ECO:0000256" key="10">
    <source>
        <dbReference type="ARBA" id="ARBA00023136"/>
    </source>
</evidence>
<dbReference type="FunFam" id="2.60.40.1180:FF:000011">
    <property type="entry name" value="Alpha-L-arabinofuranosidase 1"/>
    <property type="match status" value="1"/>
</dbReference>
<dbReference type="GO" id="GO:0012505">
    <property type="term" value="C:endomembrane system"/>
    <property type="evidence" value="ECO:0007669"/>
    <property type="project" value="UniProtKB-SubCell"/>
</dbReference>
<name>A0A6A2ZS97_HIBSY</name>
<evidence type="ECO:0000313" key="15">
    <source>
        <dbReference type="EMBL" id="KAE8694768.1"/>
    </source>
</evidence>
<feature type="region of interest" description="Disordered" evidence="12">
    <location>
        <begin position="1233"/>
        <end position="1252"/>
    </location>
</feature>
<evidence type="ECO:0000256" key="12">
    <source>
        <dbReference type="SAM" id="MobiDB-lite"/>
    </source>
</evidence>
<feature type="compositionally biased region" description="Polar residues" evidence="12">
    <location>
        <begin position="884"/>
        <end position="899"/>
    </location>
</feature>
<protein>
    <recommendedName>
        <fullName evidence="5">non-reducing end alpha-L-arabinofuranosidase</fullName>
        <ecNumber evidence="5">3.2.1.55</ecNumber>
    </recommendedName>
</protein>
<dbReference type="Pfam" id="PF22848">
    <property type="entry name" value="ASD1_dom"/>
    <property type="match status" value="1"/>
</dbReference>
<dbReference type="PROSITE" id="PS50216">
    <property type="entry name" value="DHHC"/>
    <property type="match status" value="1"/>
</dbReference>
<evidence type="ECO:0000259" key="14">
    <source>
        <dbReference type="SMART" id="SM00813"/>
    </source>
</evidence>
<evidence type="ECO:0000256" key="7">
    <source>
        <dbReference type="ARBA" id="ARBA00022729"/>
    </source>
</evidence>
<dbReference type="Pfam" id="PF06964">
    <property type="entry name" value="Alpha-L-AF_C"/>
    <property type="match status" value="1"/>
</dbReference>
<feature type="transmembrane region" description="Helical" evidence="13">
    <location>
        <begin position="932"/>
        <end position="952"/>
    </location>
</feature>
<dbReference type="GO" id="GO:0046556">
    <property type="term" value="F:alpha-L-arabinofuranosidase activity"/>
    <property type="evidence" value="ECO:0007669"/>
    <property type="project" value="UniProtKB-EC"/>
</dbReference>
<dbReference type="Pfam" id="PF01529">
    <property type="entry name" value="DHHC"/>
    <property type="match status" value="1"/>
</dbReference>